<dbReference type="InterPro" id="IPR036465">
    <property type="entry name" value="vWFA_dom_sf"/>
</dbReference>
<protein>
    <submittedName>
        <fullName evidence="3">Ca-activated chloride channel family protein</fullName>
    </submittedName>
</protein>
<dbReference type="RefSeq" id="WP_155194001.1">
    <property type="nucleotide sequence ID" value="NZ_BAAAEA010000002.1"/>
</dbReference>
<reference evidence="3 4" key="1">
    <citation type="submission" date="2017-05" db="EMBL/GenBank/DDBJ databases">
        <authorList>
            <person name="Varghese N."/>
            <person name="Submissions S."/>
        </authorList>
    </citation>
    <scope>NUCLEOTIDE SEQUENCE [LARGE SCALE GENOMIC DNA]</scope>
    <source>
        <strain evidence="3 4">DSM 15949</strain>
    </source>
</reference>
<organism evidence="3 4">
    <name type="scientific">Roseibium denhamense</name>
    <dbReference type="NCBI Taxonomy" id="76305"/>
    <lineage>
        <taxon>Bacteria</taxon>
        <taxon>Pseudomonadati</taxon>
        <taxon>Pseudomonadota</taxon>
        <taxon>Alphaproteobacteria</taxon>
        <taxon>Hyphomicrobiales</taxon>
        <taxon>Stappiaceae</taxon>
        <taxon>Roseibium</taxon>
    </lineage>
</organism>
<keyword evidence="1" id="KW-0732">Signal</keyword>
<dbReference type="Pfam" id="PF13519">
    <property type="entry name" value="VWA_2"/>
    <property type="match status" value="1"/>
</dbReference>
<proteinExistence type="predicted"/>
<evidence type="ECO:0000259" key="2">
    <source>
        <dbReference type="PROSITE" id="PS50234"/>
    </source>
</evidence>
<feature type="signal peptide" evidence="1">
    <location>
        <begin position="1"/>
        <end position="21"/>
    </location>
</feature>
<gene>
    <name evidence="3" type="ORF">SAMN06265374_2515</name>
</gene>
<sequence length="682" mass="73020">MFRSCILGTVCAAFLGTPLLAADRAAIVFDGSGSMWGQIDGRTKIEIARDAMSEVLTTLPDDLELGLLAYGHREKGKCSDIELIVPPGPGTAGDILSAATKINPKGKTPLSAAVRQAADTLKFTEDKATVVLVTDGIETCNADPCALGQELAALGVNFTAHVIGFGLSDEEGRQVACLAENTGGLYIQASNASELSSALTATVETTASLAPDTPTEAPAPLPEASLDAPAEAPIGAQIDISWEGPGERYDLIQLFDPQALGGEGKRLRSKSVLSGDPGDNQVSMALVSEPGDYELRYYSGTARDVLTSVPITVTPADVALFAPDQIAMARPVTVEWVGPGGRYDTVQLIEPGGTKPLHEKRLQNDDFDNRKATLPTPAKTGSYELRYYAGEDRTVLATRPLEIIDAPISLTAAEAAEAGRPITIDWTGPGARYDTVQLVDPGSGEVLHEKRLRNDDFENQRATVPGPVDAGTYELRYYNGDNRAVLASVPIEVTALQVGLDAPSEIGQGKRLTVVWQGPGARYDSVQIFDPAARGGQGRVIHEKRLQNDDFDNNTASMATPVKPGTYELRYYNGDNRQVLMTQPLTIIPIDIGFDAPGNVERQTRFQITWTGPGARYDSVQLFDPQARGGEGRVVFERRLSGGDLDAQTLEVVAPNDPGSFELRYYNGENRAVLHSQPISVQ</sequence>
<dbReference type="SMART" id="SM00327">
    <property type="entry name" value="VWA"/>
    <property type="match status" value="1"/>
</dbReference>
<evidence type="ECO:0000256" key="1">
    <source>
        <dbReference type="SAM" id="SignalP"/>
    </source>
</evidence>
<dbReference type="EMBL" id="FXTT01000003">
    <property type="protein sequence ID" value="SMP25126.1"/>
    <property type="molecule type" value="Genomic_DNA"/>
</dbReference>
<evidence type="ECO:0000313" key="4">
    <source>
        <dbReference type="Proteomes" id="UP001157914"/>
    </source>
</evidence>
<dbReference type="InterPro" id="IPR002035">
    <property type="entry name" value="VWF_A"/>
</dbReference>
<feature type="chain" id="PRO_5045109552" evidence="1">
    <location>
        <begin position="22"/>
        <end position="682"/>
    </location>
</feature>
<dbReference type="SUPFAM" id="SSF53300">
    <property type="entry name" value="vWA-like"/>
    <property type="match status" value="1"/>
</dbReference>
<dbReference type="Proteomes" id="UP001157914">
    <property type="component" value="Unassembled WGS sequence"/>
</dbReference>
<accession>A0ABY1P2U0</accession>
<keyword evidence="4" id="KW-1185">Reference proteome</keyword>
<dbReference type="PROSITE" id="PS50234">
    <property type="entry name" value="VWFA"/>
    <property type="match status" value="1"/>
</dbReference>
<name>A0ABY1P2U0_9HYPH</name>
<feature type="domain" description="VWFA" evidence="2">
    <location>
        <begin position="24"/>
        <end position="203"/>
    </location>
</feature>
<comment type="caution">
    <text evidence="3">The sequence shown here is derived from an EMBL/GenBank/DDBJ whole genome shotgun (WGS) entry which is preliminary data.</text>
</comment>
<dbReference type="Gene3D" id="3.40.50.410">
    <property type="entry name" value="von Willebrand factor, type A domain"/>
    <property type="match status" value="1"/>
</dbReference>
<evidence type="ECO:0000313" key="3">
    <source>
        <dbReference type="EMBL" id="SMP25126.1"/>
    </source>
</evidence>